<keyword evidence="4" id="KW-1185">Reference proteome</keyword>
<evidence type="ECO:0000313" key="4">
    <source>
        <dbReference type="Proteomes" id="UP001227230"/>
    </source>
</evidence>
<feature type="compositionally biased region" description="Basic residues" evidence="1">
    <location>
        <begin position="1"/>
        <end position="17"/>
    </location>
</feature>
<dbReference type="PANTHER" id="PTHR47423:SF2">
    <property type="entry name" value="PROTEIN SQS1"/>
    <property type="match status" value="1"/>
</dbReference>
<dbReference type="Pfam" id="PF01424">
    <property type="entry name" value="R3H"/>
    <property type="match status" value="1"/>
</dbReference>
<feature type="compositionally biased region" description="Acidic residues" evidence="1">
    <location>
        <begin position="283"/>
        <end position="308"/>
    </location>
</feature>
<protein>
    <recommendedName>
        <fullName evidence="2">G-patch domain-containing protein</fullName>
    </recommendedName>
</protein>
<dbReference type="PANTHER" id="PTHR47423">
    <property type="entry name" value="G-PATCH DOMAIN CONTAINING PROTEIN"/>
    <property type="match status" value="1"/>
</dbReference>
<proteinExistence type="predicted"/>
<dbReference type="Pfam" id="PF01585">
    <property type="entry name" value="G-patch"/>
    <property type="match status" value="1"/>
</dbReference>
<feature type="compositionally biased region" description="Polar residues" evidence="1">
    <location>
        <begin position="434"/>
        <end position="445"/>
    </location>
</feature>
<dbReference type="InterPro" id="IPR034082">
    <property type="entry name" value="R3H_G-patch"/>
</dbReference>
<name>A0ABY9CSL7_VITVI</name>
<evidence type="ECO:0000259" key="2">
    <source>
        <dbReference type="PROSITE" id="PS50174"/>
    </source>
</evidence>
<dbReference type="InterPro" id="IPR000467">
    <property type="entry name" value="G_patch_dom"/>
</dbReference>
<dbReference type="PROSITE" id="PS50174">
    <property type="entry name" value="G_PATCH"/>
    <property type="match status" value="1"/>
</dbReference>
<feature type="region of interest" description="Disordered" evidence="1">
    <location>
        <begin position="432"/>
        <end position="455"/>
    </location>
</feature>
<dbReference type="CDD" id="cd02646">
    <property type="entry name" value="R3H_G-patch"/>
    <property type="match status" value="1"/>
</dbReference>
<reference evidence="3 4" key="1">
    <citation type="journal article" date="2023" name="Hortic Res">
        <title>The complete reference genome for grapevine (Vitis vinifera L.) genetics and breeding.</title>
        <authorList>
            <person name="Shi X."/>
            <person name="Cao S."/>
            <person name="Wang X."/>
            <person name="Huang S."/>
            <person name="Wang Y."/>
            <person name="Liu Z."/>
            <person name="Liu W."/>
            <person name="Leng X."/>
            <person name="Peng Y."/>
            <person name="Wang N."/>
            <person name="Wang Y."/>
            <person name="Ma Z."/>
            <person name="Xu X."/>
            <person name="Zhang F."/>
            <person name="Xue H."/>
            <person name="Zhong H."/>
            <person name="Wang Y."/>
            <person name="Zhang K."/>
            <person name="Velt A."/>
            <person name="Avia K."/>
            <person name="Holtgrawe D."/>
            <person name="Grimplet J."/>
            <person name="Matus J.T."/>
            <person name="Ware D."/>
            <person name="Wu X."/>
            <person name="Wang H."/>
            <person name="Liu C."/>
            <person name="Fang Y."/>
            <person name="Rustenholz C."/>
            <person name="Cheng Z."/>
            <person name="Xiao H."/>
            <person name="Zhou Y."/>
        </authorList>
    </citation>
    <scope>NUCLEOTIDE SEQUENCE [LARGE SCALE GENOMIC DNA]</scope>
    <source>
        <strain evidence="4">cv. Pinot noir / PN40024</strain>
        <tissue evidence="3">Leaf</tissue>
    </source>
</reference>
<dbReference type="EMBL" id="CP126658">
    <property type="protein sequence ID" value="WJZ98252.1"/>
    <property type="molecule type" value="Genomic_DNA"/>
</dbReference>
<organism evidence="3 4">
    <name type="scientific">Vitis vinifera</name>
    <name type="common">Grape</name>
    <dbReference type="NCBI Taxonomy" id="29760"/>
    <lineage>
        <taxon>Eukaryota</taxon>
        <taxon>Viridiplantae</taxon>
        <taxon>Streptophyta</taxon>
        <taxon>Embryophyta</taxon>
        <taxon>Tracheophyta</taxon>
        <taxon>Spermatophyta</taxon>
        <taxon>Magnoliopsida</taxon>
        <taxon>eudicotyledons</taxon>
        <taxon>Gunneridae</taxon>
        <taxon>Pentapetalae</taxon>
        <taxon>rosids</taxon>
        <taxon>Vitales</taxon>
        <taxon>Vitaceae</taxon>
        <taxon>Viteae</taxon>
        <taxon>Vitis</taxon>
    </lineage>
</organism>
<dbReference type="Proteomes" id="UP001227230">
    <property type="component" value="Chromosome 11"/>
</dbReference>
<dbReference type="Gene3D" id="3.30.1370.50">
    <property type="entry name" value="R3H-like domain"/>
    <property type="match status" value="1"/>
</dbReference>
<feature type="compositionally biased region" description="Low complexity" evidence="1">
    <location>
        <begin position="564"/>
        <end position="579"/>
    </location>
</feature>
<dbReference type="InterPro" id="IPR036867">
    <property type="entry name" value="R3H_dom_sf"/>
</dbReference>
<evidence type="ECO:0000256" key="1">
    <source>
        <dbReference type="SAM" id="MobiDB-lite"/>
    </source>
</evidence>
<feature type="region of interest" description="Disordered" evidence="1">
    <location>
        <begin position="553"/>
        <end position="581"/>
    </location>
</feature>
<feature type="region of interest" description="Disordered" evidence="1">
    <location>
        <begin position="40"/>
        <end position="73"/>
    </location>
</feature>
<feature type="region of interest" description="Disordered" evidence="1">
    <location>
        <begin position="280"/>
        <end position="329"/>
    </location>
</feature>
<dbReference type="InterPro" id="IPR001374">
    <property type="entry name" value="R3H_dom"/>
</dbReference>
<evidence type="ECO:0000313" key="3">
    <source>
        <dbReference type="EMBL" id="WJZ98252.1"/>
    </source>
</evidence>
<sequence length="677" mass="72817">MAGGAKKKHFNKSKSRSKAPSNFSAGSVFVSGGSLVDWSPNLHSTPNSIPGRKNPNGNARSGNSGASGASGSRYGPGKYTGNAYGYTYPAATPQDGMHPESYVGGSNGDNYLNASQPIVLVDSMETQIVAFEDKTPCSKTFCENFTYDYGSDLVLGDSSCRGLGFFDESETASGGNGTSKKKIEEEEGSCFKLSSPEKDADADENNICKLGVEMAEEVLNTPSSIGASTKKMEEGGSCFKSSSLEKDMDAEMAEDVFSGAFSSEKNSGFLSIGGMKLYTQDISDQESDEEIDGESLDEESSESLEPEDSVSSSDTSDSDSDIDEEVAKDYLEGIGGSDKVVDVKWLVEQDLDVSDDDGSSSNGFDDTIEKLGGIALQDASRDYGMKKPRSRKKATPKTGVAAGDWSMALDDLMYLKDPRKISAKKKHVAKLPQSWPSEAQKSKNFGNFPGAKKKHRKEKIALKHQERMVRRGVDLKEINLKLKQIVLDEVDIFSFQAMLPKDCLQVQRLASIYGLWSSSKGSRKKRFVTVTRTQDTHMPTPGDKLRLDQMIGAADEDASRSKSSKSQVSHHGSGKKGSSYARQPVSFISSGIMQSEAVQMETAGSIEAESTYHENKGGASSTKLGAFEVHTKGFGSRMMAKMGFVAGQGLGKDGQGMVKLIEVTKRPKSLGLGVEFS</sequence>
<dbReference type="SMART" id="SM00443">
    <property type="entry name" value="G_patch"/>
    <property type="match status" value="1"/>
</dbReference>
<feature type="domain" description="G-patch" evidence="2">
    <location>
        <begin position="631"/>
        <end position="677"/>
    </location>
</feature>
<gene>
    <name evidence="3" type="ORF">VitviT2T_016791</name>
</gene>
<feature type="region of interest" description="Disordered" evidence="1">
    <location>
        <begin position="1"/>
        <end position="24"/>
    </location>
</feature>
<accession>A0ABY9CSL7</accession>
<feature type="compositionally biased region" description="Low complexity" evidence="1">
    <location>
        <begin position="56"/>
        <end position="73"/>
    </location>
</feature>